<comment type="caution">
    <text evidence="4">The sequence shown here is derived from an EMBL/GenBank/DDBJ whole genome shotgun (WGS) entry which is preliminary data.</text>
</comment>
<dbReference type="PANTHER" id="PTHR10509">
    <property type="entry name" value="O-METHYLTRANSFERASE-RELATED"/>
    <property type="match status" value="1"/>
</dbReference>
<keyword evidence="5" id="KW-1185">Reference proteome</keyword>
<keyword evidence="2 4" id="KW-0808">Transferase</keyword>
<dbReference type="EC" id="2.1.1.-" evidence="4"/>
<dbReference type="Gene3D" id="3.40.50.150">
    <property type="entry name" value="Vaccinia Virus protein VP39"/>
    <property type="match status" value="1"/>
</dbReference>
<gene>
    <name evidence="4" type="ORF">NJ959_17500</name>
</gene>
<dbReference type="EMBL" id="JAMZMM010000179">
    <property type="protein sequence ID" value="MCP2730230.1"/>
    <property type="molecule type" value="Genomic_DNA"/>
</dbReference>
<dbReference type="CDD" id="cd02440">
    <property type="entry name" value="AdoMet_MTases"/>
    <property type="match status" value="1"/>
</dbReference>
<evidence type="ECO:0000313" key="4">
    <source>
        <dbReference type="EMBL" id="MCP2730230.1"/>
    </source>
</evidence>
<dbReference type="RefSeq" id="WP_254012993.1">
    <property type="nucleotide sequence ID" value="NZ_JAMZMM010000179.1"/>
</dbReference>
<dbReference type="PROSITE" id="PS51682">
    <property type="entry name" value="SAM_OMT_I"/>
    <property type="match status" value="1"/>
</dbReference>
<dbReference type="Pfam" id="PF01596">
    <property type="entry name" value="Methyltransf_3"/>
    <property type="match status" value="1"/>
</dbReference>
<sequence>MKHTIGLDNPLYNYLLSISLREPAILQQLRAETARLPAAMMQIAPEQGQFMALLIQLIGAKKTLEIGVFTGYSSLAVALALPGDGKVIACDVSEEYTAVARRYWNLAGVSDKVDLRLAPALETLDKLLAEGEAETFDFAFIDADKENYQGYYERALQLIRPGGLIAIDNVLWGGRVADSQIQDISTRAIRAFNNKLHQDERVTLSLVPIADGLTLALKR</sequence>
<dbReference type="InterPro" id="IPR050362">
    <property type="entry name" value="Cation-dep_OMT"/>
</dbReference>
<evidence type="ECO:0000256" key="2">
    <source>
        <dbReference type="ARBA" id="ARBA00022679"/>
    </source>
</evidence>
<evidence type="ECO:0000313" key="5">
    <source>
        <dbReference type="Proteomes" id="UP001204953"/>
    </source>
</evidence>
<dbReference type="PANTHER" id="PTHR10509:SF14">
    <property type="entry name" value="CAFFEOYL-COA O-METHYLTRANSFERASE 3-RELATED"/>
    <property type="match status" value="1"/>
</dbReference>
<reference evidence="4" key="1">
    <citation type="submission" date="2022-06" db="EMBL/GenBank/DDBJ databases">
        <title>New cyanobacteria of genus Symplocastrum in benthos of Lake Baikal.</title>
        <authorList>
            <person name="Sorokovikova E."/>
            <person name="Tikhonova I."/>
            <person name="Krasnopeev A."/>
            <person name="Evseev P."/>
            <person name="Gladkikh A."/>
            <person name="Belykh O."/>
        </authorList>
    </citation>
    <scope>NUCLEOTIDE SEQUENCE</scope>
    <source>
        <strain evidence="4">BBK-W-15</strain>
    </source>
</reference>
<accession>A0AAE3KN72</accession>
<dbReference type="Proteomes" id="UP001204953">
    <property type="component" value="Unassembled WGS sequence"/>
</dbReference>
<dbReference type="InterPro" id="IPR002935">
    <property type="entry name" value="SAM_O-MeTrfase"/>
</dbReference>
<keyword evidence="1 4" id="KW-0489">Methyltransferase</keyword>
<proteinExistence type="predicted"/>
<dbReference type="GO" id="GO:0008171">
    <property type="term" value="F:O-methyltransferase activity"/>
    <property type="evidence" value="ECO:0007669"/>
    <property type="project" value="InterPro"/>
</dbReference>
<name>A0AAE3KN72_9CYAN</name>
<dbReference type="SUPFAM" id="SSF53335">
    <property type="entry name" value="S-adenosyl-L-methionine-dependent methyltransferases"/>
    <property type="match status" value="1"/>
</dbReference>
<dbReference type="GO" id="GO:0032259">
    <property type="term" value="P:methylation"/>
    <property type="evidence" value="ECO:0007669"/>
    <property type="project" value="UniProtKB-KW"/>
</dbReference>
<dbReference type="GO" id="GO:0008757">
    <property type="term" value="F:S-adenosylmethionine-dependent methyltransferase activity"/>
    <property type="evidence" value="ECO:0007669"/>
    <property type="project" value="TreeGrafter"/>
</dbReference>
<evidence type="ECO:0000256" key="1">
    <source>
        <dbReference type="ARBA" id="ARBA00022603"/>
    </source>
</evidence>
<protein>
    <submittedName>
        <fullName evidence="4">Class I SAM-dependent methyltransferase</fullName>
        <ecNumber evidence="4">2.1.1.-</ecNumber>
    </submittedName>
</protein>
<dbReference type="AlphaFoldDB" id="A0AAE3KN72"/>
<evidence type="ECO:0000256" key="3">
    <source>
        <dbReference type="ARBA" id="ARBA00022691"/>
    </source>
</evidence>
<organism evidence="4 5">
    <name type="scientific">Limnofasciculus baicalensis BBK-W-15</name>
    <dbReference type="NCBI Taxonomy" id="2699891"/>
    <lineage>
        <taxon>Bacteria</taxon>
        <taxon>Bacillati</taxon>
        <taxon>Cyanobacteriota</taxon>
        <taxon>Cyanophyceae</taxon>
        <taxon>Coleofasciculales</taxon>
        <taxon>Coleofasciculaceae</taxon>
        <taxon>Limnofasciculus</taxon>
        <taxon>Limnofasciculus baicalensis</taxon>
    </lineage>
</organism>
<keyword evidence="3" id="KW-0949">S-adenosyl-L-methionine</keyword>
<dbReference type="InterPro" id="IPR029063">
    <property type="entry name" value="SAM-dependent_MTases_sf"/>
</dbReference>